<dbReference type="AlphaFoldDB" id="A0AAD7EIE0"/>
<evidence type="ECO:0000313" key="2">
    <source>
        <dbReference type="EMBL" id="KAJ7323919.1"/>
    </source>
</evidence>
<organism evidence="2 3">
    <name type="scientific">Mycena albidolilacea</name>
    <dbReference type="NCBI Taxonomy" id="1033008"/>
    <lineage>
        <taxon>Eukaryota</taxon>
        <taxon>Fungi</taxon>
        <taxon>Dikarya</taxon>
        <taxon>Basidiomycota</taxon>
        <taxon>Agaricomycotina</taxon>
        <taxon>Agaricomycetes</taxon>
        <taxon>Agaricomycetidae</taxon>
        <taxon>Agaricales</taxon>
        <taxon>Marasmiineae</taxon>
        <taxon>Mycenaceae</taxon>
        <taxon>Mycena</taxon>
    </lineage>
</organism>
<keyword evidence="3" id="KW-1185">Reference proteome</keyword>
<dbReference type="Proteomes" id="UP001218218">
    <property type="component" value="Unassembled WGS sequence"/>
</dbReference>
<name>A0AAD7EIE0_9AGAR</name>
<proteinExistence type="predicted"/>
<reference evidence="2" key="1">
    <citation type="submission" date="2023-03" db="EMBL/GenBank/DDBJ databases">
        <title>Massive genome expansion in bonnet fungi (Mycena s.s.) driven by repeated elements and novel gene families across ecological guilds.</title>
        <authorList>
            <consortium name="Lawrence Berkeley National Laboratory"/>
            <person name="Harder C.B."/>
            <person name="Miyauchi S."/>
            <person name="Viragh M."/>
            <person name="Kuo A."/>
            <person name="Thoen E."/>
            <person name="Andreopoulos B."/>
            <person name="Lu D."/>
            <person name="Skrede I."/>
            <person name="Drula E."/>
            <person name="Henrissat B."/>
            <person name="Morin E."/>
            <person name="Kohler A."/>
            <person name="Barry K."/>
            <person name="LaButti K."/>
            <person name="Morin E."/>
            <person name="Salamov A."/>
            <person name="Lipzen A."/>
            <person name="Mereny Z."/>
            <person name="Hegedus B."/>
            <person name="Baldrian P."/>
            <person name="Stursova M."/>
            <person name="Weitz H."/>
            <person name="Taylor A."/>
            <person name="Grigoriev I.V."/>
            <person name="Nagy L.G."/>
            <person name="Martin F."/>
            <person name="Kauserud H."/>
        </authorList>
    </citation>
    <scope>NUCLEOTIDE SEQUENCE</scope>
    <source>
        <strain evidence="2">CBHHK002</strain>
    </source>
</reference>
<comment type="caution">
    <text evidence="2">The sequence shown here is derived from an EMBL/GenBank/DDBJ whole genome shotgun (WGS) entry which is preliminary data.</text>
</comment>
<protein>
    <submittedName>
        <fullName evidence="2">Uncharacterized protein</fullName>
    </submittedName>
</protein>
<sequence>MAEADIAPAKSRPRSRKKPTESSASLPPEIDSAGRTRAATRILVNLPKSTASAPAGMNESIRDAEIPELGDTRATTADGGPLPIPFSHNVSESGSGLPALQTVSNSSLSGVESETSETEYISPQELVSRTHLLANAARQASALGADLRDGGVDSVFLLGCQSRPFHRGHRPNG</sequence>
<evidence type="ECO:0000256" key="1">
    <source>
        <dbReference type="SAM" id="MobiDB-lite"/>
    </source>
</evidence>
<dbReference type="EMBL" id="JARIHO010000045">
    <property type="protein sequence ID" value="KAJ7323919.1"/>
    <property type="molecule type" value="Genomic_DNA"/>
</dbReference>
<feature type="region of interest" description="Disordered" evidence="1">
    <location>
        <begin position="1"/>
        <end position="106"/>
    </location>
</feature>
<accession>A0AAD7EIE0</accession>
<gene>
    <name evidence="2" type="ORF">DFH08DRAFT_817401</name>
</gene>
<evidence type="ECO:0000313" key="3">
    <source>
        <dbReference type="Proteomes" id="UP001218218"/>
    </source>
</evidence>